<protein>
    <submittedName>
        <fullName evidence="5">MarR family transcriptional regulator</fullName>
    </submittedName>
</protein>
<dbReference type="InterPro" id="IPR036390">
    <property type="entry name" value="WH_DNA-bd_sf"/>
</dbReference>
<evidence type="ECO:0000313" key="6">
    <source>
        <dbReference type="Proteomes" id="UP000612362"/>
    </source>
</evidence>
<dbReference type="InterPro" id="IPR011991">
    <property type="entry name" value="ArsR-like_HTH"/>
</dbReference>
<dbReference type="CDD" id="cd00090">
    <property type="entry name" value="HTH_ARSR"/>
    <property type="match status" value="1"/>
</dbReference>
<dbReference type="PANTHER" id="PTHR33204:SF37">
    <property type="entry name" value="HTH-TYPE TRANSCRIPTIONAL REGULATOR YODB"/>
    <property type="match status" value="1"/>
</dbReference>
<keyword evidence="3" id="KW-0804">Transcription</keyword>
<evidence type="ECO:0000259" key="4">
    <source>
        <dbReference type="PROSITE" id="PS51118"/>
    </source>
</evidence>
<feature type="domain" description="HTH hxlR-type" evidence="4">
    <location>
        <begin position="20"/>
        <end position="118"/>
    </location>
</feature>
<dbReference type="EMBL" id="BNJF01000002">
    <property type="protein sequence ID" value="GHO46960.1"/>
    <property type="molecule type" value="Genomic_DNA"/>
</dbReference>
<dbReference type="PROSITE" id="PS51118">
    <property type="entry name" value="HTH_HXLR"/>
    <property type="match status" value="1"/>
</dbReference>
<proteinExistence type="predicted"/>
<dbReference type="AlphaFoldDB" id="A0A8J3MTB1"/>
<dbReference type="Gene3D" id="1.10.10.10">
    <property type="entry name" value="Winged helix-like DNA-binding domain superfamily/Winged helix DNA-binding domain"/>
    <property type="match status" value="1"/>
</dbReference>
<evidence type="ECO:0000256" key="2">
    <source>
        <dbReference type="ARBA" id="ARBA00023125"/>
    </source>
</evidence>
<reference evidence="5" key="1">
    <citation type="submission" date="2020-10" db="EMBL/GenBank/DDBJ databases">
        <title>Taxonomic study of unclassified bacteria belonging to the class Ktedonobacteria.</title>
        <authorList>
            <person name="Yabe S."/>
            <person name="Wang C.M."/>
            <person name="Zheng Y."/>
            <person name="Sakai Y."/>
            <person name="Cavaletti L."/>
            <person name="Monciardini P."/>
            <person name="Donadio S."/>
        </authorList>
    </citation>
    <scope>NUCLEOTIDE SEQUENCE</scope>
    <source>
        <strain evidence="5">SOSP1-1</strain>
    </source>
</reference>
<dbReference type="GO" id="GO:0003677">
    <property type="term" value="F:DNA binding"/>
    <property type="evidence" value="ECO:0007669"/>
    <property type="project" value="UniProtKB-KW"/>
</dbReference>
<dbReference type="InterPro" id="IPR036388">
    <property type="entry name" value="WH-like_DNA-bd_sf"/>
</dbReference>
<dbReference type="Proteomes" id="UP000612362">
    <property type="component" value="Unassembled WGS sequence"/>
</dbReference>
<accession>A0A8J3MTB1</accession>
<dbReference type="PANTHER" id="PTHR33204">
    <property type="entry name" value="TRANSCRIPTIONAL REGULATOR, MARR FAMILY"/>
    <property type="match status" value="1"/>
</dbReference>
<dbReference type="SUPFAM" id="SSF46785">
    <property type="entry name" value="Winged helix' DNA-binding domain"/>
    <property type="match status" value="1"/>
</dbReference>
<evidence type="ECO:0000256" key="3">
    <source>
        <dbReference type="ARBA" id="ARBA00023163"/>
    </source>
</evidence>
<gene>
    <name evidence="5" type="ORF">KSX_51230</name>
</gene>
<keyword evidence="6" id="KW-1185">Reference proteome</keyword>
<keyword evidence="2" id="KW-0238">DNA-binding</keyword>
<keyword evidence="1" id="KW-0805">Transcription regulation</keyword>
<sequence length="139" mass="15743">MARQSEMVGANKPEPLNAHCRSREILELIGGKWSLLILCLLKAGPMRTGLMMRRGQGISQKMLTQTLRELERAGVVERRSYHEVPPRVEYSLTPLGETLSVLALQIEHWIVENYEQVIATQALFDTLHSEDTYAKNVKG</sequence>
<dbReference type="Pfam" id="PF01638">
    <property type="entry name" value="HxlR"/>
    <property type="match status" value="1"/>
</dbReference>
<evidence type="ECO:0000313" key="5">
    <source>
        <dbReference type="EMBL" id="GHO46960.1"/>
    </source>
</evidence>
<dbReference type="InterPro" id="IPR002577">
    <property type="entry name" value="HTH_HxlR"/>
</dbReference>
<comment type="caution">
    <text evidence="5">The sequence shown here is derived from an EMBL/GenBank/DDBJ whole genome shotgun (WGS) entry which is preliminary data.</text>
</comment>
<organism evidence="5 6">
    <name type="scientific">Ktedonospora formicarum</name>
    <dbReference type="NCBI Taxonomy" id="2778364"/>
    <lineage>
        <taxon>Bacteria</taxon>
        <taxon>Bacillati</taxon>
        <taxon>Chloroflexota</taxon>
        <taxon>Ktedonobacteria</taxon>
        <taxon>Ktedonobacterales</taxon>
        <taxon>Ktedonobacteraceae</taxon>
        <taxon>Ktedonospora</taxon>
    </lineage>
</organism>
<evidence type="ECO:0000256" key="1">
    <source>
        <dbReference type="ARBA" id="ARBA00023015"/>
    </source>
</evidence>
<dbReference type="RefSeq" id="WP_220196298.1">
    <property type="nucleotide sequence ID" value="NZ_BNJF01000002.1"/>
</dbReference>
<name>A0A8J3MTB1_9CHLR</name>